<gene>
    <name evidence="1" type="ORF">GGD41_005063</name>
</gene>
<organism evidence="1 2">
    <name type="scientific">Paraburkholderia bryophila</name>
    <dbReference type="NCBI Taxonomy" id="420952"/>
    <lineage>
        <taxon>Bacteria</taxon>
        <taxon>Pseudomonadati</taxon>
        <taxon>Pseudomonadota</taxon>
        <taxon>Betaproteobacteria</taxon>
        <taxon>Burkholderiales</taxon>
        <taxon>Burkholderiaceae</taxon>
        <taxon>Paraburkholderia</taxon>
    </lineage>
</organism>
<dbReference type="AlphaFoldDB" id="A0A7Y9WCD8"/>
<evidence type="ECO:0000313" key="1">
    <source>
        <dbReference type="EMBL" id="NYH17835.1"/>
    </source>
</evidence>
<sequence length="54" mass="5784">MSRHDAGSARRSICAHAHCLPKPPDESAIQQKNACGNLLNTASVVMTERFSTAC</sequence>
<accession>A0A7Y9WCD8</accession>
<proteinExistence type="predicted"/>
<reference evidence="1 2" key="1">
    <citation type="submission" date="2020-07" db="EMBL/GenBank/DDBJ databases">
        <title>Exploring microbial biodiversity for novel pathways involved in the catabolism of aromatic compounds derived from lignin.</title>
        <authorList>
            <person name="Elkins J."/>
        </authorList>
    </citation>
    <scope>NUCLEOTIDE SEQUENCE [LARGE SCALE GENOMIC DNA]</scope>
    <source>
        <strain evidence="1 2">H2C3B</strain>
    </source>
</reference>
<evidence type="ECO:0000313" key="2">
    <source>
        <dbReference type="Proteomes" id="UP000572540"/>
    </source>
</evidence>
<dbReference type="EMBL" id="JACCAU010000001">
    <property type="protein sequence ID" value="NYH17835.1"/>
    <property type="molecule type" value="Genomic_DNA"/>
</dbReference>
<comment type="caution">
    <text evidence="1">The sequence shown here is derived from an EMBL/GenBank/DDBJ whole genome shotgun (WGS) entry which is preliminary data.</text>
</comment>
<name>A0A7Y9WCD8_9BURK</name>
<dbReference type="Proteomes" id="UP000572540">
    <property type="component" value="Unassembled WGS sequence"/>
</dbReference>
<protein>
    <submittedName>
        <fullName evidence="1">Uncharacterized protein</fullName>
    </submittedName>
</protein>